<keyword evidence="1" id="KW-0175">Coiled coil</keyword>
<dbReference type="VEuPathDB" id="VectorBase:CSON008188"/>
<protein>
    <submittedName>
        <fullName evidence="3">CSON008188 protein</fullName>
    </submittedName>
</protein>
<feature type="chain" id="PRO_5016457770" evidence="2">
    <location>
        <begin position="23"/>
        <end position="172"/>
    </location>
</feature>
<proteinExistence type="predicted"/>
<sequence>MRPKCGLLLFISTFLIIPHIESVIIVCNFSLSFTVHLDDFKDRCDNLKTSIENIDNKLKDMEKNLKDRKNTELMIKVADGQEDFKNLNAKLIGIEENFKELQENSEKASMRLENNLNETLKNFEKFRETQDKNLDLANERITALQASLNEIVKTLKNVRPVKQFDDCPKRFL</sequence>
<feature type="signal peptide" evidence="2">
    <location>
        <begin position="1"/>
        <end position="22"/>
    </location>
</feature>
<reference evidence="3" key="1">
    <citation type="submission" date="2018-07" db="EMBL/GenBank/DDBJ databases">
        <authorList>
            <person name="Quirk P.G."/>
            <person name="Krulwich T.A."/>
        </authorList>
    </citation>
    <scope>NUCLEOTIDE SEQUENCE</scope>
</reference>
<keyword evidence="2" id="KW-0732">Signal</keyword>
<dbReference type="Gene3D" id="1.10.287.1490">
    <property type="match status" value="1"/>
</dbReference>
<gene>
    <name evidence="3" type="primary">CSON008188</name>
</gene>
<evidence type="ECO:0000313" key="3">
    <source>
        <dbReference type="EMBL" id="SSX34569.1"/>
    </source>
</evidence>
<name>A0A336MZF4_CULSO</name>
<evidence type="ECO:0000256" key="2">
    <source>
        <dbReference type="SAM" id="SignalP"/>
    </source>
</evidence>
<dbReference type="AlphaFoldDB" id="A0A336MZF4"/>
<feature type="coiled-coil region" evidence="1">
    <location>
        <begin position="37"/>
        <end position="129"/>
    </location>
</feature>
<accession>A0A336MZF4</accession>
<dbReference type="EMBL" id="UFQT01003099">
    <property type="protein sequence ID" value="SSX34569.1"/>
    <property type="molecule type" value="Genomic_DNA"/>
</dbReference>
<organism evidence="3">
    <name type="scientific">Culicoides sonorensis</name>
    <name type="common">Biting midge</name>
    <dbReference type="NCBI Taxonomy" id="179676"/>
    <lineage>
        <taxon>Eukaryota</taxon>
        <taxon>Metazoa</taxon>
        <taxon>Ecdysozoa</taxon>
        <taxon>Arthropoda</taxon>
        <taxon>Hexapoda</taxon>
        <taxon>Insecta</taxon>
        <taxon>Pterygota</taxon>
        <taxon>Neoptera</taxon>
        <taxon>Endopterygota</taxon>
        <taxon>Diptera</taxon>
        <taxon>Nematocera</taxon>
        <taxon>Chironomoidea</taxon>
        <taxon>Ceratopogonidae</taxon>
        <taxon>Ceratopogoninae</taxon>
        <taxon>Culicoides</taxon>
        <taxon>Monoculicoides</taxon>
    </lineage>
</organism>
<evidence type="ECO:0000256" key="1">
    <source>
        <dbReference type="SAM" id="Coils"/>
    </source>
</evidence>